<dbReference type="InterPro" id="IPR011993">
    <property type="entry name" value="PH-like_dom_sf"/>
</dbReference>
<dbReference type="InterPro" id="IPR036865">
    <property type="entry name" value="CRAL-TRIO_dom_sf"/>
</dbReference>
<accession>A0A1V9Y9R1</accession>
<dbReference type="STRING" id="1202772.A0A1V9Y9R1"/>
<sequence length="544" mass="60217">MQHHGYAATALEALEQAVAAPGFFAPQEYIRALRRNHQDVTKAAVQLKAKHKWLLEHQLDNLSLAKPSLQREVAKDYLQVLHDATDKMKCPIVLFNPARFKPTAESDKLVAGNEVARDHGGEGNSTFEDARRYVVYILSLAIELMEEENAPGIVYLIDMEHATLTEASSVHMQLVSLLKEYFPETLQFAFVLHLAANSFLMRGATSLALKGLGTAEATAAKVKFVDDLRELQPYFHATCLPEKYGGTYRLESPAQWMSVQAEIEEVDLEHVEQEEAKTYMTKQARELNGMQYAACSVSDVVEMNSTVLRGALYRNKSGLSWVKMYAVLRPDALLLYEDIKGKMPMVIIPINDEITAQTAQVKLYPGLDKMTICFADAPRGTFGFKIDVAGIPGGHLLCAGSEKERGNWMQDIQMGIQGFQEAHAREVYEEERKIEMDKAFEKLNMIDLSTDLPAPVSPVAPSPIKAAPANPAALLDSLLPPAPVNVTALPPAYYAGSPQLPQQAYNPYPPQQAGYGQPNLLQPMGTGLRQWAMECLLQGMVSCH</sequence>
<name>A0A1V9Y9R1_ACHHY</name>
<dbReference type="InterPro" id="IPR001251">
    <property type="entry name" value="CRAL-TRIO_dom"/>
</dbReference>
<dbReference type="Gene3D" id="3.40.525.10">
    <property type="entry name" value="CRAL-TRIO lipid binding domain"/>
    <property type="match status" value="1"/>
</dbReference>
<comment type="caution">
    <text evidence="3">The sequence shown here is derived from an EMBL/GenBank/DDBJ whole genome shotgun (WGS) entry which is preliminary data.</text>
</comment>
<dbReference type="CDD" id="cd00821">
    <property type="entry name" value="PH"/>
    <property type="match status" value="1"/>
</dbReference>
<dbReference type="SMART" id="SM00233">
    <property type="entry name" value="PH"/>
    <property type="match status" value="1"/>
</dbReference>
<dbReference type="EMBL" id="JNBR01002460">
    <property type="protein sequence ID" value="OQR82419.1"/>
    <property type="molecule type" value="Genomic_DNA"/>
</dbReference>
<dbReference type="PANTHER" id="PTHR46590">
    <property type="entry name" value="PHOSPHATIDYLINOSITOL TRANSFER PROTEIN CSR1-RELATED"/>
    <property type="match status" value="1"/>
</dbReference>
<dbReference type="Pfam" id="PF00650">
    <property type="entry name" value="CRAL_TRIO"/>
    <property type="match status" value="1"/>
</dbReference>
<dbReference type="PANTHER" id="PTHR46590:SF4">
    <property type="entry name" value="CRAL-TRIO DOMAIN-CONTAINING PROTEIN"/>
    <property type="match status" value="1"/>
</dbReference>
<protein>
    <recommendedName>
        <fullName evidence="5">PH domain-containing protein</fullName>
    </recommendedName>
</protein>
<reference evidence="3 4" key="1">
    <citation type="journal article" date="2014" name="Genome Biol. Evol.">
        <title>The secreted proteins of Achlya hypogyna and Thraustotheca clavata identify the ancestral oomycete secretome and reveal gene acquisitions by horizontal gene transfer.</title>
        <authorList>
            <person name="Misner I."/>
            <person name="Blouin N."/>
            <person name="Leonard G."/>
            <person name="Richards T.A."/>
            <person name="Lane C.E."/>
        </authorList>
    </citation>
    <scope>NUCLEOTIDE SEQUENCE [LARGE SCALE GENOMIC DNA]</scope>
    <source>
        <strain evidence="3 4">ATCC 48635</strain>
    </source>
</reference>
<dbReference type="PROSITE" id="PS50003">
    <property type="entry name" value="PH_DOMAIN"/>
    <property type="match status" value="1"/>
</dbReference>
<dbReference type="OrthoDB" id="1434354at2759"/>
<dbReference type="Gene3D" id="2.30.29.30">
    <property type="entry name" value="Pleckstrin-homology domain (PH domain)/Phosphotyrosine-binding domain (PTB)"/>
    <property type="match status" value="1"/>
</dbReference>
<organism evidence="3 4">
    <name type="scientific">Achlya hypogyna</name>
    <name type="common">Oomycete</name>
    <name type="synonym">Protoachlya hypogyna</name>
    <dbReference type="NCBI Taxonomy" id="1202772"/>
    <lineage>
        <taxon>Eukaryota</taxon>
        <taxon>Sar</taxon>
        <taxon>Stramenopiles</taxon>
        <taxon>Oomycota</taxon>
        <taxon>Saprolegniomycetes</taxon>
        <taxon>Saprolegniales</taxon>
        <taxon>Achlyaceae</taxon>
        <taxon>Achlya</taxon>
    </lineage>
</organism>
<feature type="domain" description="PH" evidence="1">
    <location>
        <begin position="305"/>
        <end position="417"/>
    </location>
</feature>
<dbReference type="Proteomes" id="UP000243579">
    <property type="component" value="Unassembled WGS sequence"/>
</dbReference>
<evidence type="ECO:0000259" key="1">
    <source>
        <dbReference type="PROSITE" id="PS50003"/>
    </source>
</evidence>
<dbReference type="CDD" id="cd00170">
    <property type="entry name" value="SEC14"/>
    <property type="match status" value="1"/>
</dbReference>
<gene>
    <name evidence="3" type="ORF">ACHHYP_16083</name>
</gene>
<evidence type="ECO:0000313" key="4">
    <source>
        <dbReference type="Proteomes" id="UP000243579"/>
    </source>
</evidence>
<keyword evidence="4" id="KW-1185">Reference proteome</keyword>
<dbReference type="SUPFAM" id="SSF52087">
    <property type="entry name" value="CRAL/TRIO domain"/>
    <property type="match status" value="1"/>
</dbReference>
<dbReference type="PROSITE" id="PS50191">
    <property type="entry name" value="CRAL_TRIO"/>
    <property type="match status" value="1"/>
</dbReference>
<dbReference type="SMART" id="SM00516">
    <property type="entry name" value="SEC14"/>
    <property type="match status" value="1"/>
</dbReference>
<dbReference type="InterPro" id="IPR001849">
    <property type="entry name" value="PH_domain"/>
</dbReference>
<dbReference type="Pfam" id="PF00169">
    <property type="entry name" value="PH"/>
    <property type="match status" value="1"/>
</dbReference>
<feature type="domain" description="CRAL-TRIO" evidence="2">
    <location>
        <begin position="69"/>
        <end position="252"/>
    </location>
</feature>
<evidence type="ECO:0000313" key="3">
    <source>
        <dbReference type="EMBL" id="OQR82419.1"/>
    </source>
</evidence>
<evidence type="ECO:0000259" key="2">
    <source>
        <dbReference type="PROSITE" id="PS50191"/>
    </source>
</evidence>
<dbReference type="AlphaFoldDB" id="A0A1V9Y9R1"/>
<proteinExistence type="predicted"/>
<dbReference type="SUPFAM" id="SSF50729">
    <property type="entry name" value="PH domain-like"/>
    <property type="match status" value="1"/>
</dbReference>
<evidence type="ECO:0008006" key="5">
    <source>
        <dbReference type="Google" id="ProtNLM"/>
    </source>
</evidence>
<dbReference type="InterPro" id="IPR052432">
    <property type="entry name" value="PITP/CRAL-TRIO"/>
</dbReference>